<feature type="non-terminal residue" evidence="4">
    <location>
        <position position="207"/>
    </location>
</feature>
<dbReference type="EMBL" id="JAAGMN010004532">
    <property type="protein sequence ID" value="NEE13380.1"/>
    <property type="molecule type" value="Genomic_DNA"/>
</dbReference>
<evidence type="ECO:0000259" key="3">
    <source>
        <dbReference type="Pfam" id="PF00501"/>
    </source>
</evidence>
<dbReference type="InterPro" id="IPR020845">
    <property type="entry name" value="AMP-binding_CS"/>
</dbReference>
<dbReference type="Pfam" id="PF00501">
    <property type="entry name" value="AMP-binding"/>
    <property type="match status" value="1"/>
</dbReference>
<dbReference type="PROSITE" id="PS00455">
    <property type="entry name" value="AMP_BINDING"/>
    <property type="match status" value="1"/>
</dbReference>
<dbReference type="PANTHER" id="PTHR44845">
    <property type="entry name" value="CARRIER DOMAIN-CONTAINING PROTEIN"/>
    <property type="match status" value="1"/>
</dbReference>
<feature type="domain" description="AMP-dependent synthetase/ligase" evidence="3">
    <location>
        <begin position="3"/>
        <end position="207"/>
    </location>
</feature>
<evidence type="ECO:0000256" key="2">
    <source>
        <dbReference type="ARBA" id="ARBA00022553"/>
    </source>
</evidence>
<feature type="non-terminal residue" evidence="4">
    <location>
        <position position="1"/>
    </location>
</feature>
<evidence type="ECO:0000313" key="4">
    <source>
        <dbReference type="EMBL" id="NEE13380.1"/>
    </source>
</evidence>
<dbReference type="InterPro" id="IPR000873">
    <property type="entry name" value="AMP-dep_synth/lig_dom"/>
</dbReference>
<dbReference type="PANTHER" id="PTHR44845:SF7">
    <property type="entry name" value="PLIPASTATIN SYNTHASE SUBUNIT D"/>
    <property type="match status" value="1"/>
</dbReference>
<keyword evidence="2" id="KW-0597">Phosphoprotein</keyword>
<evidence type="ECO:0000256" key="1">
    <source>
        <dbReference type="ARBA" id="ARBA00022450"/>
    </source>
</evidence>
<keyword evidence="1" id="KW-0596">Phosphopantetheine</keyword>
<reference evidence="4" key="1">
    <citation type="submission" date="2020-01" db="EMBL/GenBank/DDBJ databases">
        <title>Insect and environment-associated Actinomycetes.</title>
        <authorList>
            <person name="Currrie C."/>
            <person name="Chevrette M."/>
            <person name="Carlson C."/>
            <person name="Stubbendieck R."/>
            <person name="Wendt-Pienkowski E."/>
        </authorList>
    </citation>
    <scope>NUCLEOTIDE SEQUENCE</scope>
    <source>
        <strain evidence="4">SID7499</strain>
    </source>
</reference>
<organism evidence="4">
    <name type="scientific">Streptomyces sp. SID7499</name>
    <dbReference type="NCBI Taxonomy" id="2706086"/>
    <lineage>
        <taxon>Bacteria</taxon>
        <taxon>Bacillati</taxon>
        <taxon>Actinomycetota</taxon>
        <taxon>Actinomycetes</taxon>
        <taxon>Kitasatosporales</taxon>
        <taxon>Streptomycetaceae</taxon>
        <taxon>Streptomyces</taxon>
    </lineage>
</organism>
<name>A0A6G3X773_9ACTN</name>
<dbReference type="Gene3D" id="3.40.50.12780">
    <property type="entry name" value="N-terminal domain of ligase-like"/>
    <property type="match status" value="1"/>
</dbReference>
<proteinExistence type="predicted"/>
<gene>
    <name evidence="4" type="ORF">G3M58_43870</name>
</gene>
<dbReference type="InterPro" id="IPR042099">
    <property type="entry name" value="ANL_N_sf"/>
</dbReference>
<accession>A0A6G3X773</accession>
<protein>
    <submittedName>
        <fullName evidence="4">AMP-binding protein</fullName>
    </submittedName>
</protein>
<dbReference type="AlphaFoldDB" id="A0A6G3X773"/>
<comment type="caution">
    <text evidence="4">The sequence shown here is derived from an EMBL/GenBank/DDBJ whole genome shotgun (WGS) entry which is preliminary data.</text>
</comment>
<dbReference type="SUPFAM" id="SSF56801">
    <property type="entry name" value="Acetyl-CoA synthetase-like"/>
    <property type="match status" value="1"/>
</dbReference>
<sequence>APAAPHPAQPAYILHTSGSTGRPKAVVVPHGALANRLAWTQRRFPLGPGDRMLAKAAPGFDVSVWELTGPLLAGAAVVVAGPDEHRDPARIARLIHEHGVHAVHFVPSMLALFAAEPDAAHCTSLRWIFSGGEALTDTLVRRCAEVFAAPVVNQYGPTEAAVDVTARTAVPGEGPLVPLGAPGAGTRAYVLDPALRPVPPGVSGELY</sequence>